<organism evidence="3 4">
    <name type="scientific">Tenacibaculum aiptasiae</name>
    <dbReference type="NCBI Taxonomy" id="426481"/>
    <lineage>
        <taxon>Bacteria</taxon>
        <taxon>Pseudomonadati</taxon>
        <taxon>Bacteroidota</taxon>
        <taxon>Flavobacteriia</taxon>
        <taxon>Flavobacteriales</taxon>
        <taxon>Flavobacteriaceae</taxon>
        <taxon>Tenacibaculum</taxon>
    </lineage>
</organism>
<dbReference type="AlphaFoldDB" id="A0A7J5AM37"/>
<evidence type="ECO:0000313" key="4">
    <source>
        <dbReference type="Proteomes" id="UP000467305"/>
    </source>
</evidence>
<dbReference type="EMBL" id="WAAU01000012">
    <property type="protein sequence ID" value="KAB1158625.1"/>
    <property type="molecule type" value="Genomic_DNA"/>
</dbReference>
<reference evidence="3 4" key="1">
    <citation type="submission" date="2019-09" db="EMBL/GenBank/DDBJ databases">
        <authorList>
            <person name="Cao W.R."/>
        </authorList>
    </citation>
    <scope>NUCLEOTIDE SEQUENCE [LARGE SCALE GENOMIC DNA]</scope>
    <source>
        <strain evidence="4">a4</strain>
    </source>
</reference>
<dbReference type="Pfam" id="PF06580">
    <property type="entry name" value="His_kinase"/>
    <property type="match status" value="1"/>
</dbReference>
<keyword evidence="3" id="KW-0808">Transferase</keyword>
<dbReference type="RefSeq" id="WP_150899594.1">
    <property type="nucleotide sequence ID" value="NZ_WAAU01000012.1"/>
</dbReference>
<gene>
    <name evidence="3" type="ORF">F7018_08380</name>
</gene>
<dbReference type="Proteomes" id="UP000467305">
    <property type="component" value="Unassembled WGS sequence"/>
</dbReference>
<dbReference type="GO" id="GO:0000155">
    <property type="term" value="F:phosphorelay sensor kinase activity"/>
    <property type="evidence" value="ECO:0007669"/>
    <property type="project" value="InterPro"/>
</dbReference>
<keyword evidence="3" id="KW-0418">Kinase</keyword>
<feature type="transmembrane region" description="Helical" evidence="1">
    <location>
        <begin position="76"/>
        <end position="104"/>
    </location>
</feature>
<evidence type="ECO:0000259" key="2">
    <source>
        <dbReference type="Pfam" id="PF06580"/>
    </source>
</evidence>
<keyword evidence="1" id="KW-1133">Transmembrane helix</keyword>
<keyword evidence="4" id="KW-1185">Reference proteome</keyword>
<dbReference type="InterPro" id="IPR010559">
    <property type="entry name" value="Sig_transdc_His_kin_internal"/>
</dbReference>
<dbReference type="OrthoDB" id="1157482at2"/>
<feature type="transmembrane region" description="Helical" evidence="1">
    <location>
        <begin position="116"/>
        <end position="135"/>
    </location>
</feature>
<feature type="transmembrane region" description="Helical" evidence="1">
    <location>
        <begin position="12"/>
        <end position="30"/>
    </location>
</feature>
<feature type="transmembrane region" description="Helical" evidence="1">
    <location>
        <begin position="45"/>
        <end position="64"/>
    </location>
</feature>
<keyword evidence="1" id="KW-0472">Membrane</keyword>
<comment type="caution">
    <text evidence="3">The sequence shown here is derived from an EMBL/GenBank/DDBJ whole genome shotgun (WGS) entry which is preliminary data.</text>
</comment>
<keyword evidence="1" id="KW-0812">Transmembrane</keyword>
<proteinExistence type="predicted"/>
<name>A0A7J5AM37_9FLAO</name>
<dbReference type="GO" id="GO:0016020">
    <property type="term" value="C:membrane"/>
    <property type="evidence" value="ECO:0007669"/>
    <property type="project" value="InterPro"/>
</dbReference>
<accession>A0A7J5AM37</accession>
<sequence>MKKLFIHKPLFRLLSPVFSGAVIYLLILLVNNNVSQLQEQFLGEELYVCIGLSYIVQEFSRILLILFKKVPKLESILLNIGLQIIVSLFLCIIIVSVSITVYYKQVLGFSPNSEELWLFNSVFSVVTLIYILLFISNQYLHKTNTEKLFKEQEIKQIIEADFIDFKQGINPKLLFESLEVLLILIQQEKNKADDFIDYLATIYRYILSSNKKQLVTIEEEIEIVNELINLFNYLPYRNIVLINEIVSNFLTVPKSLLFVIEQIVRTTITSSLILEISLKEEENYWVIEYSPNDKITTQFKPENLKEIERVFSIYSTYEIQIEETSAMRKILLPKLTIEKA</sequence>
<evidence type="ECO:0000256" key="1">
    <source>
        <dbReference type="SAM" id="Phobius"/>
    </source>
</evidence>
<evidence type="ECO:0000313" key="3">
    <source>
        <dbReference type="EMBL" id="KAB1158625.1"/>
    </source>
</evidence>
<feature type="domain" description="Signal transduction histidine kinase internal region" evidence="2">
    <location>
        <begin position="166"/>
        <end position="230"/>
    </location>
</feature>
<protein>
    <submittedName>
        <fullName evidence="3">Histidine kinase</fullName>
    </submittedName>
</protein>